<organism evidence="2 3">
    <name type="scientific">Chryseobacterium kimseyorum</name>
    <dbReference type="NCBI Taxonomy" id="2984028"/>
    <lineage>
        <taxon>Bacteria</taxon>
        <taxon>Pseudomonadati</taxon>
        <taxon>Bacteroidota</taxon>
        <taxon>Flavobacteriia</taxon>
        <taxon>Flavobacteriales</taxon>
        <taxon>Weeksellaceae</taxon>
        <taxon>Chryseobacterium group</taxon>
        <taxon>Chryseobacterium</taxon>
    </lineage>
</organism>
<dbReference type="InterPro" id="IPR014710">
    <property type="entry name" value="RmlC-like_jellyroll"/>
</dbReference>
<gene>
    <name evidence="2" type="ORF">OMO38_06065</name>
</gene>
<sequence>MRKLQFIILLQFSILLFAQENEMKWQEKQYPDSLEAVNKAPENHIILFENENLRLLKIFVAAQKSEPIHSHRWPAVMWVYQPSDYEQVFYTENEKAERIPVQTVAMKKNELPMNVGFPVGKGDLGLSKNLGNQDLVAYRLDFKKKIDSSKKITKPTGWTWNEDLDGVKKAPASHQIVFEDEYTRILHVVLSKGEEESVHTHQNPCLFWVVKSQPIEYSEFKMDKKGKLRKSKTHQLPPLPTDQLLDQNKISDPEPPHSVKNLGTENFEAYRIEFKK</sequence>
<name>A0ABT3HWB9_9FLAO</name>
<feature type="region of interest" description="Disordered" evidence="1">
    <location>
        <begin position="227"/>
        <end position="262"/>
    </location>
</feature>
<keyword evidence="3" id="KW-1185">Reference proteome</keyword>
<dbReference type="EMBL" id="JAPDHW010000003">
    <property type="protein sequence ID" value="MCW3168086.1"/>
    <property type="molecule type" value="Genomic_DNA"/>
</dbReference>
<protein>
    <submittedName>
        <fullName evidence="2">Uncharacterized protein</fullName>
    </submittedName>
</protein>
<evidence type="ECO:0000256" key="1">
    <source>
        <dbReference type="SAM" id="MobiDB-lite"/>
    </source>
</evidence>
<evidence type="ECO:0000313" key="3">
    <source>
        <dbReference type="Proteomes" id="UP001163731"/>
    </source>
</evidence>
<dbReference type="Gene3D" id="2.60.120.10">
    <property type="entry name" value="Jelly Rolls"/>
    <property type="match status" value="2"/>
</dbReference>
<dbReference type="Proteomes" id="UP001163731">
    <property type="component" value="Unassembled WGS sequence"/>
</dbReference>
<comment type="caution">
    <text evidence="2">The sequence shown here is derived from an EMBL/GenBank/DDBJ whole genome shotgun (WGS) entry which is preliminary data.</text>
</comment>
<proteinExistence type="predicted"/>
<dbReference type="RefSeq" id="WP_264749316.1">
    <property type="nucleotide sequence ID" value="NZ_JAPDHW010000003.1"/>
</dbReference>
<evidence type="ECO:0000313" key="2">
    <source>
        <dbReference type="EMBL" id="MCW3168086.1"/>
    </source>
</evidence>
<reference evidence="2" key="1">
    <citation type="submission" date="2022-10" db="EMBL/GenBank/DDBJ databases">
        <title>Chryseobacterium babae sp. nov. isolated from the gut of the beetle Oryctes rhinoceros, and Chryseobacterium kimseyorum sp. nov., isolated from a stick insect rearing cage.</title>
        <authorList>
            <person name="Shelomi M."/>
            <person name="Han C.-J."/>
            <person name="Chen W.-M."/>
            <person name="Chen H.-K."/>
            <person name="Liaw S.-J."/>
            <person name="Muhle E."/>
            <person name="Clermont D."/>
        </authorList>
    </citation>
    <scope>NUCLEOTIDE SEQUENCE</scope>
    <source>
        <strain evidence="2">09-1422</strain>
    </source>
</reference>
<accession>A0ABT3HWB9</accession>